<sequence>MIHLRGVQQTGDYKRALLNKEKPFPFLAVSNGSTWKRNVKKSEKGNHYFAQRESVIKNEDYEIMMQIDCEVMDTRILHIRTSSIPPFLRDSRGNGTNTFYHSSATNSQATAPVGAIAEAVK</sequence>
<evidence type="ECO:0000256" key="2">
    <source>
        <dbReference type="ARBA" id="ARBA00009050"/>
    </source>
</evidence>
<evidence type="ECO:0000256" key="1">
    <source>
        <dbReference type="ARBA" id="ARBA00004167"/>
    </source>
</evidence>
<proteinExistence type="inferred from homology"/>
<dbReference type="AlphaFoldDB" id="A0A8X7X406"/>
<reference evidence="7 8" key="1">
    <citation type="journal article" date="2021" name="Cell">
        <title>Tracing the genetic footprints of vertebrate landing in non-teleost ray-finned fishes.</title>
        <authorList>
            <person name="Bi X."/>
            <person name="Wang K."/>
            <person name="Yang L."/>
            <person name="Pan H."/>
            <person name="Jiang H."/>
            <person name="Wei Q."/>
            <person name="Fang M."/>
            <person name="Yu H."/>
            <person name="Zhu C."/>
            <person name="Cai Y."/>
            <person name="He Y."/>
            <person name="Gan X."/>
            <person name="Zeng H."/>
            <person name="Yu D."/>
            <person name="Zhu Y."/>
            <person name="Jiang H."/>
            <person name="Qiu Q."/>
            <person name="Yang H."/>
            <person name="Zhang Y.E."/>
            <person name="Wang W."/>
            <person name="Zhu M."/>
            <person name="He S."/>
            <person name="Zhang G."/>
        </authorList>
    </citation>
    <scope>NUCLEOTIDE SEQUENCE [LARGE SCALE GENOMIC DNA]</scope>
    <source>
        <strain evidence="7">Bchr_013</strain>
    </source>
</reference>
<dbReference type="EMBL" id="JAATIS010004524">
    <property type="protein sequence ID" value="KAG2461452.1"/>
    <property type="molecule type" value="Genomic_DNA"/>
</dbReference>
<keyword evidence="4" id="KW-0238">DNA-binding</keyword>
<protein>
    <submittedName>
        <fullName evidence="7">ATF6A factor</fullName>
    </submittedName>
</protein>
<evidence type="ECO:0000313" key="7">
    <source>
        <dbReference type="EMBL" id="KAG2461452.1"/>
    </source>
</evidence>
<gene>
    <name evidence="7" type="primary">Atf6_1</name>
    <name evidence="7" type="ORF">GTO96_0008679</name>
</gene>
<comment type="caution">
    <text evidence="7">The sequence shown here is derived from an EMBL/GenBank/DDBJ whole genome shotgun (WGS) entry which is preliminary data.</text>
</comment>
<name>A0A8X7X406_POLSE</name>
<dbReference type="GO" id="GO:0000978">
    <property type="term" value="F:RNA polymerase II cis-regulatory region sequence-specific DNA binding"/>
    <property type="evidence" value="ECO:0007669"/>
    <property type="project" value="TreeGrafter"/>
</dbReference>
<organism evidence="7 8">
    <name type="scientific">Polypterus senegalus</name>
    <name type="common">Senegal bichir</name>
    <dbReference type="NCBI Taxonomy" id="55291"/>
    <lineage>
        <taxon>Eukaryota</taxon>
        <taxon>Metazoa</taxon>
        <taxon>Chordata</taxon>
        <taxon>Craniata</taxon>
        <taxon>Vertebrata</taxon>
        <taxon>Euteleostomi</taxon>
        <taxon>Actinopterygii</taxon>
        <taxon>Polypteriformes</taxon>
        <taxon>Polypteridae</taxon>
        <taxon>Polypterus</taxon>
    </lineage>
</organism>
<dbReference type="GO" id="GO:0016020">
    <property type="term" value="C:membrane"/>
    <property type="evidence" value="ECO:0007669"/>
    <property type="project" value="UniProtKB-SubCell"/>
</dbReference>
<comment type="subcellular location">
    <subcellularLocation>
        <location evidence="1">Membrane</location>
        <topology evidence="1">Single-pass membrane protein</topology>
    </subcellularLocation>
</comment>
<keyword evidence="8" id="KW-1185">Reference proteome</keyword>
<evidence type="ECO:0000256" key="3">
    <source>
        <dbReference type="ARBA" id="ARBA00023015"/>
    </source>
</evidence>
<dbReference type="PANTHER" id="PTHR46164">
    <property type="entry name" value="ATF6, ISOFORM C"/>
    <property type="match status" value="1"/>
</dbReference>
<dbReference type="GO" id="GO:0030968">
    <property type="term" value="P:endoplasmic reticulum unfolded protein response"/>
    <property type="evidence" value="ECO:0007669"/>
    <property type="project" value="TreeGrafter"/>
</dbReference>
<accession>A0A8X7X406</accession>
<evidence type="ECO:0000256" key="4">
    <source>
        <dbReference type="ARBA" id="ARBA00023125"/>
    </source>
</evidence>
<comment type="similarity">
    <text evidence="2">Belongs to the bZIP family. ATF subfamily.</text>
</comment>
<dbReference type="GO" id="GO:0005634">
    <property type="term" value="C:nucleus"/>
    <property type="evidence" value="ECO:0007669"/>
    <property type="project" value="TreeGrafter"/>
</dbReference>
<dbReference type="InterPro" id="IPR051882">
    <property type="entry name" value="ATF_bZIP_TF"/>
</dbReference>
<keyword evidence="6" id="KW-0539">Nucleus</keyword>
<dbReference type="GO" id="GO:0000981">
    <property type="term" value="F:DNA-binding transcription factor activity, RNA polymerase II-specific"/>
    <property type="evidence" value="ECO:0007669"/>
    <property type="project" value="TreeGrafter"/>
</dbReference>
<evidence type="ECO:0000313" key="8">
    <source>
        <dbReference type="Proteomes" id="UP000886611"/>
    </source>
</evidence>
<evidence type="ECO:0000256" key="6">
    <source>
        <dbReference type="ARBA" id="ARBA00023242"/>
    </source>
</evidence>
<feature type="non-terminal residue" evidence="7">
    <location>
        <position position="1"/>
    </location>
</feature>
<dbReference type="PANTHER" id="PTHR46164:SF1">
    <property type="entry name" value="CYCLIC AMP-DEPENDENT TRANSCRIPTION FACTOR ATF-6 ALPHA"/>
    <property type="match status" value="1"/>
</dbReference>
<evidence type="ECO:0000256" key="5">
    <source>
        <dbReference type="ARBA" id="ARBA00023163"/>
    </source>
</evidence>
<feature type="non-terminal residue" evidence="7">
    <location>
        <position position="121"/>
    </location>
</feature>
<keyword evidence="3" id="KW-0805">Transcription regulation</keyword>
<keyword evidence="5" id="KW-0804">Transcription</keyword>
<dbReference type="Proteomes" id="UP000886611">
    <property type="component" value="Unassembled WGS sequence"/>
</dbReference>